<evidence type="ECO:0000313" key="1">
    <source>
        <dbReference type="EMBL" id="AZF89893.1"/>
    </source>
</evidence>
<sequence length="73" mass="8247">MMIVETGRAAVWQHAKEAGISDDIVKIAKHFDIKDISIIFGGKLTYLHERPVKRTRIAVSTRAEADALKMFIH</sequence>
<dbReference type="EMBL" id="MK170446">
    <property type="protein sequence ID" value="AZF89893.1"/>
    <property type="molecule type" value="Genomic_DNA"/>
</dbReference>
<dbReference type="RefSeq" id="YP_009903274.1">
    <property type="nucleotide sequence ID" value="NC_049844.1"/>
</dbReference>
<accession>A0A5K7NKF6</accession>
<proteinExistence type="predicted"/>
<protein>
    <submittedName>
        <fullName evidence="1">Uncharacterized protein</fullName>
    </submittedName>
</protein>
<dbReference type="KEGG" id="vg:56135542"/>
<keyword evidence="2" id="KW-1185">Reference proteome</keyword>
<reference evidence="1 2" key="1">
    <citation type="submission" date="2018-11" db="EMBL/GenBank/DDBJ databases">
        <title>Identification and characterization of two lytic bacteriophages against carbapenem resistant Klebsiella pneumoniae isolates.</title>
        <authorList>
            <person name="Horvath M."/>
            <person name="Kovacs T."/>
            <person name="Valappil S.K."/>
            <person name="Abraham H."/>
            <person name="Rakhely G."/>
            <person name="Schneider G."/>
        </authorList>
    </citation>
    <scope>NUCLEOTIDE SEQUENCE [LARGE SCALE GENOMIC DNA]</scope>
</reference>
<name>A0A5K7NKF6_9CAUD</name>
<evidence type="ECO:0000313" key="2">
    <source>
        <dbReference type="Proteomes" id="UP000407221"/>
    </source>
</evidence>
<dbReference type="Proteomes" id="UP000407221">
    <property type="component" value="Segment"/>
</dbReference>
<organism evidence="1 2">
    <name type="scientific">Klebsiella phage 13</name>
    <dbReference type="NCBI Taxonomy" id="2488573"/>
    <lineage>
        <taxon>Viruses</taxon>
        <taxon>Duplodnaviria</taxon>
        <taxon>Heunggongvirae</taxon>
        <taxon>Uroviricota</taxon>
        <taxon>Caudoviricetes</taxon>
        <taxon>Drexlerviridae</taxon>
        <taxon>Webervirus</taxon>
        <taxon>Webervirus wv13</taxon>
    </lineage>
</organism>
<dbReference type="GeneID" id="56135542"/>